<keyword evidence="5" id="KW-0808">Transferase</keyword>
<dbReference type="InterPro" id="IPR003018">
    <property type="entry name" value="GAF"/>
</dbReference>
<reference evidence="14 15" key="1">
    <citation type="submission" date="2019-07" db="EMBL/GenBank/DDBJ databases">
        <title>Whole genome shotgun sequence of Chitinophaga cymbidii NBRC 109752.</title>
        <authorList>
            <person name="Hosoyama A."/>
            <person name="Uohara A."/>
            <person name="Ohji S."/>
            <person name="Ichikawa N."/>
        </authorList>
    </citation>
    <scope>NUCLEOTIDE SEQUENCE [LARGE SCALE GENOMIC DNA]</scope>
    <source>
        <strain evidence="14 15">NBRC 109752</strain>
    </source>
</reference>
<dbReference type="InterPro" id="IPR036890">
    <property type="entry name" value="HATPase_C_sf"/>
</dbReference>
<dbReference type="InterPro" id="IPR005467">
    <property type="entry name" value="His_kinase_dom"/>
</dbReference>
<dbReference type="Pfam" id="PF02518">
    <property type="entry name" value="HATPase_c"/>
    <property type="match status" value="1"/>
</dbReference>
<feature type="transmembrane region" description="Helical" evidence="10">
    <location>
        <begin position="12"/>
        <end position="31"/>
    </location>
</feature>
<dbReference type="PANTHER" id="PTHR45339">
    <property type="entry name" value="HYBRID SIGNAL TRANSDUCTION HISTIDINE KINASE J"/>
    <property type="match status" value="1"/>
</dbReference>
<name>A0A512RJ67_9BACT</name>
<dbReference type="PROSITE" id="PS50110">
    <property type="entry name" value="RESPONSE_REGULATORY"/>
    <property type="match status" value="3"/>
</dbReference>
<dbReference type="Gene3D" id="3.30.450.40">
    <property type="match status" value="1"/>
</dbReference>
<dbReference type="PROSITE" id="PS50885">
    <property type="entry name" value="HAMP"/>
    <property type="match status" value="1"/>
</dbReference>
<accession>A0A512RJ67</accession>
<keyword evidence="7" id="KW-0902">Two-component regulatory system</keyword>
<evidence type="ECO:0000256" key="5">
    <source>
        <dbReference type="ARBA" id="ARBA00022679"/>
    </source>
</evidence>
<dbReference type="InterPro" id="IPR029016">
    <property type="entry name" value="GAF-like_dom_sf"/>
</dbReference>
<dbReference type="EC" id="2.7.13.3" evidence="3"/>
<dbReference type="InterPro" id="IPR004358">
    <property type="entry name" value="Sig_transdc_His_kin-like_C"/>
</dbReference>
<dbReference type="InterPro" id="IPR003660">
    <property type="entry name" value="HAMP_dom"/>
</dbReference>
<dbReference type="InterPro" id="IPR003661">
    <property type="entry name" value="HisK_dim/P_dom"/>
</dbReference>
<keyword evidence="10" id="KW-1133">Transmembrane helix</keyword>
<feature type="domain" description="HAMP" evidence="13">
    <location>
        <begin position="220"/>
        <end position="272"/>
    </location>
</feature>
<dbReference type="Pfam" id="PF13185">
    <property type="entry name" value="GAF_2"/>
    <property type="match status" value="1"/>
</dbReference>
<keyword evidence="9" id="KW-0175">Coiled coil</keyword>
<protein>
    <recommendedName>
        <fullName evidence="3">histidine kinase</fullName>
        <ecNumber evidence="3">2.7.13.3</ecNumber>
    </recommendedName>
</protein>
<feature type="domain" description="Response regulatory" evidence="12">
    <location>
        <begin position="924"/>
        <end position="1040"/>
    </location>
</feature>
<dbReference type="CDD" id="cd00082">
    <property type="entry name" value="HisKA"/>
    <property type="match status" value="1"/>
</dbReference>
<evidence type="ECO:0000259" key="12">
    <source>
        <dbReference type="PROSITE" id="PS50110"/>
    </source>
</evidence>
<dbReference type="SMART" id="SM00448">
    <property type="entry name" value="REC"/>
    <property type="match status" value="3"/>
</dbReference>
<keyword evidence="15" id="KW-1185">Reference proteome</keyword>
<dbReference type="PROSITE" id="PS50109">
    <property type="entry name" value="HIS_KIN"/>
    <property type="match status" value="1"/>
</dbReference>
<dbReference type="CDD" id="cd19410">
    <property type="entry name" value="HK9-like_sensor"/>
    <property type="match status" value="1"/>
</dbReference>
<evidence type="ECO:0000256" key="4">
    <source>
        <dbReference type="ARBA" id="ARBA00022553"/>
    </source>
</evidence>
<comment type="catalytic activity">
    <reaction evidence="1">
        <text>ATP + protein L-histidine = ADP + protein N-phospho-L-histidine.</text>
        <dbReference type="EC" id="2.7.13.3"/>
    </reaction>
</comment>
<dbReference type="Pfam" id="PF00072">
    <property type="entry name" value="Response_reg"/>
    <property type="match status" value="3"/>
</dbReference>
<dbReference type="PANTHER" id="PTHR45339:SF1">
    <property type="entry name" value="HYBRID SIGNAL TRANSDUCTION HISTIDINE KINASE J"/>
    <property type="match status" value="1"/>
</dbReference>
<feature type="domain" description="Response regulatory" evidence="12">
    <location>
        <begin position="1066"/>
        <end position="1183"/>
    </location>
</feature>
<dbReference type="SUPFAM" id="SSF55874">
    <property type="entry name" value="ATPase domain of HSP90 chaperone/DNA topoisomerase II/histidine kinase"/>
    <property type="match status" value="1"/>
</dbReference>
<keyword evidence="10" id="KW-0812">Transmembrane</keyword>
<dbReference type="Proteomes" id="UP000321436">
    <property type="component" value="Unassembled WGS sequence"/>
</dbReference>
<dbReference type="FunFam" id="3.30.565.10:FF:000010">
    <property type="entry name" value="Sensor histidine kinase RcsC"/>
    <property type="match status" value="1"/>
</dbReference>
<dbReference type="Gene3D" id="3.40.50.2300">
    <property type="match status" value="3"/>
</dbReference>
<dbReference type="InterPro" id="IPR001789">
    <property type="entry name" value="Sig_transdc_resp-reg_receiver"/>
</dbReference>
<dbReference type="GO" id="GO:0016020">
    <property type="term" value="C:membrane"/>
    <property type="evidence" value="ECO:0007669"/>
    <property type="project" value="UniProtKB-SubCell"/>
</dbReference>
<evidence type="ECO:0000256" key="10">
    <source>
        <dbReference type="SAM" id="Phobius"/>
    </source>
</evidence>
<evidence type="ECO:0000256" key="3">
    <source>
        <dbReference type="ARBA" id="ARBA00012438"/>
    </source>
</evidence>
<dbReference type="InterPro" id="IPR007891">
    <property type="entry name" value="CHASE3"/>
</dbReference>
<feature type="modified residue" description="4-aspartylphosphate" evidence="8">
    <location>
        <position position="851"/>
    </location>
</feature>
<evidence type="ECO:0000256" key="8">
    <source>
        <dbReference type="PROSITE-ProRule" id="PRU00169"/>
    </source>
</evidence>
<evidence type="ECO:0000256" key="7">
    <source>
        <dbReference type="ARBA" id="ARBA00023012"/>
    </source>
</evidence>
<dbReference type="SMART" id="SM00387">
    <property type="entry name" value="HATPase_c"/>
    <property type="match status" value="1"/>
</dbReference>
<evidence type="ECO:0000256" key="9">
    <source>
        <dbReference type="SAM" id="Coils"/>
    </source>
</evidence>
<evidence type="ECO:0000259" key="13">
    <source>
        <dbReference type="PROSITE" id="PS50885"/>
    </source>
</evidence>
<keyword evidence="10" id="KW-0472">Membrane</keyword>
<dbReference type="PRINTS" id="PR00344">
    <property type="entry name" value="BCTRLSENSOR"/>
</dbReference>
<evidence type="ECO:0000259" key="11">
    <source>
        <dbReference type="PROSITE" id="PS50109"/>
    </source>
</evidence>
<dbReference type="InterPro" id="IPR011006">
    <property type="entry name" value="CheY-like_superfamily"/>
</dbReference>
<keyword evidence="6" id="KW-0418">Kinase</keyword>
<dbReference type="SMART" id="SM00388">
    <property type="entry name" value="HisKA"/>
    <property type="match status" value="1"/>
</dbReference>
<dbReference type="InterPro" id="IPR003594">
    <property type="entry name" value="HATPase_dom"/>
</dbReference>
<dbReference type="CDD" id="cd16922">
    <property type="entry name" value="HATPase_EvgS-ArcB-TorS-like"/>
    <property type="match status" value="1"/>
</dbReference>
<comment type="subcellular location">
    <subcellularLocation>
        <location evidence="2">Membrane</location>
    </subcellularLocation>
</comment>
<evidence type="ECO:0000256" key="6">
    <source>
        <dbReference type="ARBA" id="ARBA00022777"/>
    </source>
</evidence>
<evidence type="ECO:0000313" key="14">
    <source>
        <dbReference type="EMBL" id="GEP95743.1"/>
    </source>
</evidence>
<dbReference type="SMART" id="SM00065">
    <property type="entry name" value="GAF"/>
    <property type="match status" value="1"/>
</dbReference>
<dbReference type="GO" id="GO:0000155">
    <property type="term" value="F:phosphorelay sensor kinase activity"/>
    <property type="evidence" value="ECO:0007669"/>
    <property type="project" value="InterPro"/>
</dbReference>
<dbReference type="Gene3D" id="1.10.287.130">
    <property type="match status" value="1"/>
</dbReference>
<dbReference type="CDD" id="cd06225">
    <property type="entry name" value="HAMP"/>
    <property type="match status" value="1"/>
</dbReference>
<evidence type="ECO:0000256" key="1">
    <source>
        <dbReference type="ARBA" id="ARBA00000085"/>
    </source>
</evidence>
<organism evidence="14 15">
    <name type="scientific">Chitinophaga cymbidii</name>
    <dbReference type="NCBI Taxonomy" id="1096750"/>
    <lineage>
        <taxon>Bacteria</taxon>
        <taxon>Pseudomonadati</taxon>
        <taxon>Bacteroidota</taxon>
        <taxon>Chitinophagia</taxon>
        <taxon>Chitinophagales</taxon>
        <taxon>Chitinophagaceae</taxon>
        <taxon>Chitinophaga</taxon>
    </lineage>
</organism>
<dbReference type="OrthoDB" id="9811889at2"/>
<dbReference type="Pfam" id="PF05227">
    <property type="entry name" value="CHASE3"/>
    <property type="match status" value="1"/>
</dbReference>
<feature type="modified residue" description="4-aspartylphosphate" evidence="8">
    <location>
        <position position="1116"/>
    </location>
</feature>
<dbReference type="AlphaFoldDB" id="A0A512RJ67"/>
<dbReference type="SUPFAM" id="SSF52172">
    <property type="entry name" value="CheY-like"/>
    <property type="match status" value="3"/>
</dbReference>
<sequence length="1188" mass="133943">MKSTFQRNLIIGFGFSLLLLIFSAVASYISIRNLVESARLVDHTNDVLRRLDGVLLRLKDAETGQRGYIITGNETYMVPYQKAIDSIRINIARVKEMTIDNPVQTAAADQLLEQVMLRANVLKSNIDKKKNGAVLTVGDIEEGRVYMEQVDQLVQLMKARETQLMKERTENMNKFAASTPAFLIIATVLSLLITVTFFVKVNNDFKKQRQLRRELEIKDEDISRRISIIRDIANRISAGDYSTRAQEVGEDGLGNLSVSLNKMASSLEYSFGLLEGKEWLQTGVTTLHDKMLGEYDLPLLSRSIIDFVVTYTGSHAGAFYMVEEGSALHFLDGYAVDGKHVKPVIPFGDGLAGQCAESRQMMHLQNVPEDLLVISHATGAVKPRNIVAIPLHHERKTEGVIELASLRPFSENDLAFLEAIGSSIGTVLHGVKNRRRLQELLEETQSQSEELQAQHNELENINSELEAQTEKLQASEEELKVQQEELLEANEELEEKARLLEERNQLVFERNIEIQRKAEELEQSTRYKSEFLANMSHELRTPLNSILLLSRLMGDNSQQNLTEEQVEYASVIQNSGKGLLSLIDEILDLSKIEAGKMELVYSDVSVEDIMQDMRSLFEPVAKEKGIDFRVKADDNVYSIIETDKLRLDQIIRNLVSNALKFTATGYVELRVSMPEQRSTVMFTVKDTGIGISRDKQQIIFEAFQQADGSTRRKYGGTGLGLSISRELTKLLGGEISLKSEPGKGSEFTVSIPATRAAAAAFTVQPQEKTEPLPETKRERFVSQVIPEQVEDDRASITQKDRVILIVEDDTSFARALLEFTRQRGYKGVVTVRGDEAAGLALQYRPQGILLDIQLPVKDGWEVMEELKSNPLTRHIPVHVMSSFQGRFKSLSKGAVDFIDKPVAYEMMDDIFTKIEFMLHNNPRKVLIVEEDMKHAKALAFYLSNYKVNTEIRENILESVEALRQKEVNCVILDMGIAGERSYDTLDEVKRSPGLENVPIIIFTGKRLSKSEELRIKQYADSIVIKVANSYQRILDEVSLFLHLVEERKEAAKPKLGVREEVLKGKTVLLADDDVRNIFSLTKALEAHGMRVHSAVDGREALERLREHPETDIVLMDMMMPEMDGYESTRMIKSDERFSKLPVIAVTAKAMTGDREKCIAAGASDYISKPVDIDQLLSLLRVWLYDTGK</sequence>
<dbReference type="SUPFAM" id="SSF55781">
    <property type="entry name" value="GAF domain-like"/>
    <property type="match status" value="1"/>
</dbReference>
<dbReference type="Gene3D" id="3.30.565.10">
    <property type="entry name" value="Histidine kinase-like ATPase, C-terminal domain"/>
    <property type="match status" value="1"/>
</dbReference>
<feature type="modified residue" description="4-aspartylphosphate" evidence="8">
    <location>
        <position position="973"/>
    </location>
</feature>
<dbReference type="InterPro" id="IPR036097">
    <property type="entry name" value="HisK_dim/P_sf"/>
</dbReference>
<evidence type="ECO:0000313" key="15">
    <source>
        <dbReference type="Proteomes" id="UP000321436"/>
    </source>
</evidence>
<gene>
    <name evidence="14" type="ORF">CCY01nite_20030</name>
</gene>
<feature type="transmembrane region" description="Helical" evidence="10">
    <location>
        <begin position="175"/>
        <end position="199"/>
    </location>
</feature>
<dbReference type="Pfam" id="PF00672">
    <property type="entry name" value="HAMP"/>
    <property type="match status" value="1"/>
</dbReference>
<comment type="caution">
    <text evidence="14">The sequence shown here is derived from an EMBL/GenBank/DDBJ whole genome shotgun (WGS) entry which is preliminary data.</text>
</comment>
<evidence type="ECO:0000256" key="2">
    <source>
        <dbReference type="ARBA" id="ARBA00004370"/>
    </source>
</evidence>
<dbReference type="SMART" id="SM00304">
    <property type="entry name" value="HAMP"/>
    <property type="match status" value="1"/>
</dbReference>
<dbReference type="Gene3D" id="6.10.340.10">
    <property type="match status" value="1"/>
</dbReference>
<proteinExistence type="predicted"/>
<dbReference type="EMBL" id="BKAU01000001">
    <property type="protein sequence ID" value="GEP95743.1"/>
    <property type="molecule type" value="Genomic_DNA"/>
</dbReference>
<feature type="domain" description="Histidine kinase" evidence="11">
    <location>
        <begin position="534"/>
        <end position="755"/>
    </location>
</feature>
<feature type="coiled-coil region" evidence="9">
    <location>
        <begin position="434"/>
        <end position="510"/>
    </location>
</feature>
<feature type="domain" description="Response regulatory" evidence="12">
    <location>
        <begin position="802"/>
        <end position="915"/>
    </location>
</feature>
<dbReference type="RefSeq" id="WP_146860254.1">
    <property type="nucleotide sequence ID" value="NZ_BKAU01000001.1"/>
</dbReference>
<keyword evidence="4 8" id="KW-0597">Phosphoprotein</keyword>
<dbReference type="CDD" id="cd17546">
    <property type="entry name" value="REC_hyHK_CKI1_RcsC-like"/>
    <property type="match status" value="1"/>
</dbReference>
<dbReference type="Pfam" id="PF00512">
    <property type="entry name" value="HisKA"/>
    <property type="match status" value="1"/>
</dbReference>
<dbReference type="SUPFAM" id="SSF47384">
    <property type="entry name" value="Homodimeric domain of signal transducing histidine kinase"/>
    <property type="match status" value="1"/>
</dbReference>